<feature type="compositionally biased region" description="Low complexity" evidence="1">
    <location>
        <begin position="51"/>
        <end position="74"/>
    </location>
</feature>
<organism evidence="2 3">
    <name type="scientific">Marasmius tenuissimus</name>
    <dbReference type="NCBI Taxonomy" id="585030"/>
    <lineage>
        <taxon>Eukaryota</taxon>
        <taxon>Fungi</taxon>
        <taxon>Dikarya</taxon>
        <taxon>Basidiomycota</taxon>
        <taxon>Agaricomycotina</taxon>
        <taxon>Agaricomycetes</taxon>
        <taxon>Agaricomycetidae</taxon>
        <taxon>Agaricales</taxon>
        <taxon>Marasmiineae</taxon>
        <taxon>Marasmiaceae</taxon>
        <taxon>Marasmius</taxon>
    </lineage>
</organism>
<feature type="region of interest" description="Disordered" evidence="1">
    <location>
        <begin position="283"/>
        <end position="324"/>
    </location>
</feature>
<gene>
    <name evidence="2" type="ORF">AAF712_006865</name>
</gene>
<keyword evidence="3" id="KW-1185">Reference proteome</keyword>
<comment type="caution">
    <text evidence="2">The sequence shown here is derived from an EMBL/GenBank/DDBJ whole genome shotgun (WGS) entry which is preliminary data.</text>
</comment>
<dbReference type="EMBL" id="JBBXMP010000039">
    <property type="protein sequence ID" value="KAL0066037.1"/>
    <property type="molecule type" value="Genomic_DNA"/>
</dbReference>
<name>A0ABR2ZY88_9AGAR</name>
<proteinExistence type="predicted"/>
<feature type="region of interest" description="Disordered" evidence="1">
    <location>
        <begin position="29"/>
        <end position="101"/>
    </location>
</feature>
<feature type="compositionally biased region" description="Low complexity" evidence="1">
    <location>
        <begin position="298"/>
        <end position="308"/>
    </location>
</feature>
<accession>A0ABR2ZY88</accession>
<reference evidence="2 3" key="1">
    <citation type="submission" date="2024-05" db="EMBL/GenBank/DDBJ databases">
        <title>A draft genome resource for the thread blight pathogen Marasmius tenuissimus strain MS-2.</title>
        <authorList>
            <person name="Yulfo-Soto G.E."/>
            <person name="Baruah I.K."/>
            <person name="Amoako-Attah I."/>
            <person name="Bukari Y."/>
            <person name="Meinhardt L.W."/>
            <person name="Bailey B.A."/>
            <person name="Cohen S.P."/>
        </authorList>
    </citation>
    <scope>NUCLEOTIDE SEQUENCE [LARGE SCALE GENOMIC DNA]</scope>
    <source>
        <strain evidence="2 3">MS-2</strain>
    </source>
</reference>
<evidence type="ECO:0000256" key="1">
    <source>
        <dbReference type="SAM" id="MobiDB-lite"/>
    </source>
</evidence>
<evidence type="ECO:0000313" key="3">
    <source>
        <dbReference type="Proteomes" id="UP001437256"/>
    </source>
</evidence>
<protein>
    <submittedName>
        <fullName evidence="2">Uncharacterized protein</fullName>
    </submittedName>
</protein>
<sequence>MAAITLAGTAGLLVCRSIHKIVRHRRTRAHDMEDLQANPSMDGSSDHRDVSSPTLSDSSDSSSSSDETLCGSSDNQQLMAPQTPRISLPEPSDGLLSPADYMPKALSTAHGTIIRHRTERALFLEGQLEEDANTSPTQHTSLPVRIGQKIANSLSSQKLGRLQGHREDEEHANSLRRIVNAFSSEIFYPVLTSPRMDNVDRYRHSLARGSILSERRYEGGYKQGIHTAAYKSHLLNTANQTSVKSLSISACSSRTVVVPVAPTHQPAGSLTIVVIPRSAVDHAPRFTPPGLDLPEPPRASAGGRTRSSGGAGGGKNGQENRLPEYALILGKTSDMPSKTVLARPYRGGRRSRDVLGLKVVNQ</sequence>
<evidence type="ECO:0000313" key="2">
    <source>
        <dbReference type="EMBL" id="KAL0066037.1"/>
    </source>
</evidence>
<dbReference type="Proteomes" id="UP001437256">
    <property type="component" value="Unassembled WGS sequence"/>
</dbReference>